<dbReference type="EMBL" id="JARIHO010000006">
    <property type="protein sequence ID" value="KAJ7359608.1"/>
    <property type="molecule type" value="Genomic_DNA"/>
</dbReference>
<feature type="compositionally biased region" description="Low complexity" evidence="1">
    <location>
        <begin position="229"/>
        <end position="245"/>
    </location>
</feature>
<feature type="region of interest" description="Disordered" evidence="1">
    <location>
        <begin position="171"/>
        <end position="245"/>
    </location>
</feature>
<comment type="caution">
    <text evidence="2">The sequence shown here is derived from an EMBL/GenBank/DDBJ whole genome shotgun (WGS) entry which is preliminary data.</text>
</comment>
<gene>
    <name evidence="2" type="ORF">DFH08DRAFT_801389</name>
</gene>
<keyword evidence="3" id="KW-1185">Reference proteome</keyword>
<accession>A0AAD7F086</accession>
<sequence>MGNDCGRDGMARLGPAVRAEKHRFDATQVIQNNVEKESKPTSLIFEPDISRARLDDLLTTITGSLKVFENAPFIGPAVKIVAYAEGQIQPSPWTEDRATRPQDLCKKYRPTSHSTFKRQMKHYNMLLDHGFQRFQVHNIIGETVEIHYTMDMMHAQLSTMSLALSDYEGVEEPDSLPASYSPLLRDDSPPLKDSLPLRDDSPPLGDDSPLLRDYSPPLRDDSSPFRINSPPLSDDSPPLSDDSDY</sequence>
<name>A0AAD7F086_9AGAR</name>
<protein>
    <submittedName>
        <fullName evidence="2">Uncharacterized protein</fullName>
    </submittedName>
</protein>
<feature type="compositionally biased region" description="Low complexity" evidence="1">
    <location>
        <begin position="202"/>
        <end position="213"/>
    </location>
</feature>
<feature type="compositionally biased region" description="Basic and acidic residues" evidence="1">
    <location>
        <begin position="184"/>
        <end position="201"/>
    </location>
</feature>
<proteinExistence type="predicted"/>
<organism evidence="2 3">
    <name type="scientific">Mycena albidolilacea</name>
    <dbReference type="NCBI Taxonomy" id="1033008"/>
    <lineage>
        <taxon>Eukaryota</taxon>
        <taxon>Fungi</taxon>
        <taxon>Dikarya</taxon>
        <taxon>Basidiomycota</taxon>
        <taxon>Agaricomycotina</taxon>
        <taxon>Agaricomycetes</taxon>
        <taxon>Agaricomycetidae</taxon>
        <taxon>Agaricales</taxon>
        <taxon>Marasmiineae</taxon>
        <taxon>Mycenaceae</taxon>
        <taxon>Mycena</taxon>
    </lineage>
</organism>
<dbReference type="AlphaFoldDB" id="A0AAD7F086"/>
<evidence type="ECO:0000256" key="1">
    <source>
        <dbReference type="SAM" id="MobiDB-lite"/>
    </source>
</evidence>
<evidence type="ECO:0000313" key="2">
    <source>
        <dbReference type="EMBL" id="KAJ7359608.1"/>
    </source>
</evidence>
<evidence type="ECO:0000313" key="3">
    <source>
        <dbReference type="Proteomes" id="UP001218218"/>
    </source>
</evidence>
<reference evidence="2" key="1">
    <citation type="submission" date="2023-03" db="EMBL/GenBank/DDBJ databases">
        <title>Massive genome expansion in bonnet fungi (Mycena s.s.) driven by repeated elements and novel gene families across ecological guilds.</title>
        <authorList>
            <consortium name="Lawrence Berkeley National Laboratory"/>
            <person name="Harder C.B."/>
            <person name="Miyauchi S."/>
            <person name="Viragh M."/>
            <person name="Kuo A."/>
            <person name="Thoen E."/>
            <person name="Andreopoulos B."/>
            <person name="Lu D."/>
            <person name="Skrede I."/>
            <person name="Drula E."/>
            <person name="Henrissat B."/>
            <person name="Morin E."/>
            <person name="Kohler A."/>
            <person name="Barry K."/>
            <person name="LaButti K."/>
            <person name="Morin E."/>
            <person name="Salamov A."/>
            <person name="Lipzen A."/>
            <person name="Mereny Z."/>
            <person name="Hegedus B."/>
            <person name="Baldrian P."/>
            <person name="Stursova M."/>
            <person name="Weitz H."/>
            <person name="Taylor A."/>
            <person name="Grigoriev I.V."/>
            <person name="Nagy L.G."/>
            <person name="Martin F."/>
            <person name="Kauserud H."/>
        </authorList>
    </citation>
    <scope>NUCLEOTIDE SEQUENCE</scope>
    <source>
        <strain evidence="2">CBHHK002</strain>
    </source>
</reference>
<dbReference type="Proteomes" id="UP001218218">
    <property type="component" value="Unassembled WGS sequence"/>
</dbReference>